<dbReference type="AlphaFoldDB" id="A0A3S4ZQM4"/>
<proteinExistence type="predicted"/>
<protein>
    <submittedName>
        <fullName evidence="1">Uncharacterized protein</fullName>
    </submittedName>
</protein>
<keyword evidence="2" id="KW-1185">Reference proteome</keyword>
<name>A0A3S4ZQM4_9PLAT</name>
<dbReference type="Proteomes" id="UP000784294">
    <property type="component" value="Unassembled WGS sequence"/>
</dbReference>
<evidence type="ECO:0000313" key="2">
    <source>
        <dbReference type="Proteomes" id="UP000784294"/>
    </source>
</evidence>
<evidence type="ECO:0000313" key="1">
    <source>
        <dbReference type="EMBL" id="VEL09529.1"/>
    </source>
</evidence>
<dbReference type="EMBL" id="CAAALY010006549">
    <property type="protein sequence ID" value="VEL09529.1"/>
    <property type="molecule type" value="Genomic_DNA"/>
</dbReference>
<comment type="caution">
    <text evidence="1">The sequence shown here is derived from an EMBL/GenBank/DDBJ whole genome shotgun (WGS) entry which is preliminary data.</text>
</comment>
<organism evidence="1 2">
    <name type="scientific">Protopolystoma xenopodis</name>
    <dbReference type="NCBI Taxonomy" id="117903"/>
    <lineage>
        <taxon>Eukaryota</taxon>
        <taxon>Metazoa</taxon>
        <taxon>Spiralia</taxon>
        <taxon>Lophotrochozoa</taxon>
        <taxon>Platyhelminthes</taxon>
        <taxon>Monogenea</taxon>
        <taxon>Polyopisthocotylea</taxon>
        <taxon>Polystomatidea</taxon>
        <taxon>Polystomatidae</taxon>
        <taxon>Protopolystoma</taxon>
    </lineage>
</organism>
<reference evidence="1" key="1">
    <citation type="submission" date="2018-11" db="EMBL/GenBank/DDBJ databases">
        <authorList>
            <consortium name="Pathogen Informatics"/>
        </authorList>
    </citation>
    <scope>NUCLEOTIDE SEQUENCE</scope>
</reference>
<accession>A0A3S4ZQM4</accession>
<gene>
    <name evidence="1" type="ORF">PXEA_LOCUS2969</name>
</gene>
<sequence length="357" mass="37321">MTRSRQEKTSVGISHIGAQLPSRRPISMLVTSCPVYSVGSQAEILVENKPADFSLSAAEVFDTDSLMDTQPASQTAFDPAPDDSDLPHQTRLADSANLSAPSLSSYSTVLLPCSHVANTASITSTAAANPACVNLPSPTPSQAQSAEEFLFDLLSPDSISSTAGDVPEISASAEVIEPEDACLMEVQTELDTGPMGSTTCIEGGGSVALVQPGSQNNVLLPHANPAMLSESVSGEAGAFDDLSFGLWTPAPIGYFHQHHHPHQLAQPITSGTMPIHASISALQSISDGTTHLNDASASQVLVDFTPPRPDLVSRANWLPLMLSSSPTGLADFAEFMDTSDGMSVFSPSAMNWSIDAT</sequence>